<dbReference type="GO" id="GO:0015074">
    <property type="term" value="P:DNA integration"/>
    <property type="evidence" value="ECO:0007669"/>
    <property type="project" value="InterPro"/>
</dbReference>
<dbReference type="Proteomes" id="UP000030712">
    <property type="component" value="Segment"/>
</dbReference>
<dbReference type="InterPro" id="IPR002104">
    <property type="entry name" value="Integrase_catalytic"/>
</dbReference>
<proteinExistence type="inferred from homology"/>
<evidence type="ECO:0000256" key="7">
    <source>
        <dbReference type="ARBA" id="ARBA00023195"/>
    </source>
</evidence>
<evidence type="ECO:0000256" key="1">
    <source>
        <dbReference type="ARBA" id="ARBA00008857"/>
    </source>
</evidence>
<keyword evidence="6" id="KW-0233">DNA recombination</keyword>
<dbReference type="CDD" id="cd00796">
    <property type="entry name" value="INT_Rci_Hp1_C"/>
    <property type="match status" value="1"/>
</dbReference>
<dbReference type="EMBL" id="HG793132">
    <property type="protein sequence ID" value="CDK30075.1"/>
    <property type="molecule type" value="Genomic_DNA"/>
</dbReference>
<dbReference type="SUPFAM" id="SSF56349">
    <property type="entry name" value="DNA breaking-rejoining enzymes"/>
    <property type="match status" value="1"/>
</dbReference>
<keyword evidence="7" id="KW-1160">Virus entry into host cell</keyword>
<keyword evidence="7" id="KW-0229">DNA integration</keyword>
<dbReference type="GeneID" id="54974262"/>
<feature type="domain" description="Tyr recombinase" evidence="8">
    <location>
        <begin position="165"/>
        <end position="344"/>
    </location>
</feature>
<keyword evidence="7" id="KW-1179">Viral genome integration</keyword>
<evidence type="ECO:0000313" key="10">
    <source>
        <dbReference type="Proteomes" id="UP000030712"/>
    </source>
</evidence>
<evidence type="ECO:0000259" key="8">
    <source>
        <dbReference type="PROSITE" id="PS51898"/>
    </source>
</evidence>
<keyword evidence="5" id="KW-0238">DNA-binding</keyword>
<dbReference type="Pfam" id="PF00589">
    <property type="entry name" value="Phage_integrase"/>
    <property type="match status" value="1"/>
</dbReference>
<evidence type="ECO:0000313" key="9">
    <source>
        <dbReference type="EMBL" id="CDK30075.1"/>
    </source>
</evidence>
<comment type="similarity">
    <text evidence="1">Belongs to the 'phage' integrase family.</text>
</comment>
<dbReference type="GO" id="GO:0016787">
    <property type="term" value="F:hydrolase activity"/>
    <property type="evidence" value="ECO:0007669"/>
    <property type="project" value="UniProtKB-KW"/>
</dbReference>
<organism evidence="9 10">
    <name type="scientific">Burkholderia phage Bp-AMP1</name>
    <dbReference type="NCBI Taxonomy" id="1432428"/>
    <lineage>
        <taxon>Viruses</taxon>
        <taxon>Duplodnaviria</taxon>
        <taxon>Heunggongvirae</taxon>
        <taxon>Uroviricota</taxon>
        <taxon>Caudoviricetes</taxon>
        <taxon>Autographivirales</taxon>
        <taxon>Autonotataviridae</taxon>
        <taxon>Ampunavirus</taxon>
        <taxon>Ampunavirus BpAMP1</taxon>
    </lineage>
</organism>
<dbReference type="GO" id="GO:0003677">
    <property type="term" value="F:DNA binding"/>
    <property type="evidence" value="ECO:0007669"/>
    <property type="project" value="UniProtKB-KW"/>
</dbReference>
<dbReference type="PANTHER" id="PTHR30349:SF94">
    <property type="entry name" value="INTEGRASE_RECOMBINASE HI_1414-RELATED"/>
    <property type="match status" value="1"/>
</dbReference>
<evidence type="ECO:0000256" key="3">
    <source>
        <dbReference type="ARBA" id="ARBA00022679"/>
    </source>
</evidence>
<keyword evidence="3" id="KW-0808">Transferase</keyword>
<dbReference type="Gene3D" id="1.10.150.130">
    <property type="match status" value="1"/>
</dbReference>
<dbReference type="GO" id="GO:0006310">
    <property type="term" value="P:DNA recombination"/>
    <property type="evidence" value="ECO:0007669"/>
    <property type="project" value="UniProtKB-KW"/>
</dbReference>
<dbReference type="Gene3D" id="1.10.443.10">
    <property type="entry name" value="Intergrase catalytic core"/>
    <property type="match status" value="1"/>
</dbReference>
<evidence type="ECO:0000256" key="6">
    <source>
        <dbReference type="ARBA" id="ARBA00023172"/>
    </source>
</evidence>
<dbReference type="InterPro" id="IPR011010">
    <property type="entry name" value="DNA_brk_join_enz"/>
</dbReference>
<dbReference type="GO" id="GO:0075713">
    <property type="term" value="P:establishment of integrated proviral latency"/>
    <property type="evidence" value="ECO:0007669"/>
    <property type="project" value="UniProtKB-KW"/>
</dbReference>
<dbReference type="RefSeq" id="YP_009784265.1">
    <property type="nucleotide sequence ID" value="NC_047743.1"/>
</dbReference>
<evidence type="ECO:0000256" key="5">
    <source>
        <dbReference type="ARBA" id="ARBA00023125"/>
    </source>
</evidence>
<protein>
    <recommendedName>
        <fullName evidence="2">Integrase</fullName>
    </recommendedName>
</protein>
<dbReference type="PANTHER" id="PTHR30349">
    <property type="entry name" value="PHAGE INTEGRASE-RELATED"/>
    <property type="match status" value="1"/>
</dbReference>
<evidence type="ECO:0000256" key="4">
    <source>
        <dbReference type="ARBA" id="ARBA00022801"/>
    </source>
</evidence>
<dbReference type="InterPro" id="IPR010998">
    <property type="entry name" value="Integrase_recombinase_N"/>
</dbReference>
<dbReference type="KEGG" id="vg:54974262"/>
<dbReference type="InterPro" id="IPR050090">
    <property type="entry name" value="Tyrosine_recombinase_XerCD"/>
</dbReference>
<dbReference type="GO" id="GO:0044826">
    <property type="term" value="P:viral genome integration into host DNA"/>
    <property type="evidence" value="ECO:0007669"/>
    <property type="project" value="UniProtKB-KW"/>
</dbReference>
<dbReference type="InterPro" id="IPR013762">
    <property type="entry name" value="Integrase-like_cat_sf"/>
</dbReference>
<reference evidence="9 10" key="1">
    <citation type="submission" date="2013-10" db="EMBL/GenBank/DDBJ databases">
        <title>Novel phages display a temperature dependent lifestyle choice that underpins the population dynamics of a tropical bacterial pathogen.</title>
        <authorList>
            <person name="Shan J."/>
            <person name="Korbrisate S."/>
            <person name="Adler-Lazer N."/>
            <person name="Clokie M."/>
            <person name="Galyov E."/>
        </authorList>
    </citation>
    <scope>NUCLEOTIDE SEQUENCE [LARGE SCALE GENOMIC DNA]</scope>
</reference>
<sequence>MGTIVPREGFNGDVTYQAKIRRTGFPMQSRTFKTKKEAEQWMREVEYGMDKGAFRVSSIAQTATLKDMLETYRDKVSSKKKGGAVEVIRLNAMLDTKYAQYRLVNFTKDVVAKWRDERLEKVSGSTVNREMNLLGHVIEKARKEWGVELPENPVQEVERPKHSPHRERRLRDDEEARLLFAAEKARNKYLRPLIVLALETAMRRAELVNLQWEFIDIPKRRIHLIEGGGVNGDFSIKNGSSRVVPLSKRAIDALEAYQPDPAKRKGQVFEELTEEAVTQAFTRTVARAKMENFHLHDLRHEATSRFFEKGLSIAEVKSITGHKSMSALERYVHINAGGLAAKLD</sequence>
<dbReference type="PROSITE" id="PS51898">
    <property type="entry name" value="TYR_RECOMBINASE"/>
    <property type="match status" value="1"/>
</dbReference>
<keyword evidence="10" id="KW-1185">Reference proteome</keyword>
<keyword evidence="4" id="KW-0378">Hydrolase</keyword>
<name>A0A0A1I5U0_9CAUD</name>
<evidence type="ECO:0000256" key="2">
    <source>
        <dbReference type="ARBA" id="ARBA00016082"/>
    </source>
</evidence>
<accession>A0A0A1I5U0</accession>
<dbReference type="GO" id="GO:0016740">
    <property type="term" value="F:transferase activity"/>
    <property type="evidence" value="ECO:0007669"/>
    <property type="project" value="UniProtKB-KW"/>
</dbReference>